<feature type="region of interest" description="Disordered" evidence="1">
    <location>
        <begin position="123"/>
        <end position="146"/>
    </location>
</feature>
<evidence type="ECO:0000256" key="1">
    <source>
        <dbReference type="SAM" id="MobiDB-lite"/>
    </source>
</evidence>
<name>A0AAD7FRY6_9AGAR</name>
<accession>A0AAD7FRY6</accession>
<sequence length="333" mass="35149">MFDNCTNFSIHGGNFYNFPVTGGPPVDNQHAALGAQFYNTAESFSQSQCPPETCEAFAFMEKEIHSPTADIPAAVDASFSTPLLSVVFRLRLPAFAPPSVRPIDNAALKLKLKLDPTAPTFVPKQGLSWAPNKSLSSQRPNDDRTATGITAPFTLQLDPTAPAFVPKQEVVNKPWPSGAWPTCITAPLNLKLDPAAPAFVPKQEMLNKPRPSGAWPTCITAPLNLKLDPTAPAFVPKQGRALNTSLSSQWPGGACPIRITAAPAPAPTPLKADAPAFVPKFKAADVAGKPGLSAGIWAPVSTSTPIMDEKPRLHTVTEPPAGEAVAIVSLPSA</sequence>
<evidence type="ECO:0000313" key="3">
    <source>
        <dbReference type="Proteomes" id="UP001221142"/>
    </source>
</evidence>
<keyword evidence="3" id="KW-1185">Reference proteome</keyword>
<proteinExistence type="predicted"/>
<organism evidence="2 3">
    <name type="scientific">Roridomyces roridus</name>
    <dbReference type="NCBI Taxonomy" id="1738132"/>
    <lineage>
        <taxon>Eukaryota</taxon>
        <taxon>Fungi</taxon>
        <taxon>Dikarya</taxon>
        <taxon>Basidiomycota</taxon>
        <taxon>Agaricomycotina</taxon>
        <taxon>Agaricomycetes</taxon>
        <taxon>Agaricomycetidae</taxon>
        <taxon>Agaricales</taxon>
        <taxon>Marasmiineae</taxon>
        <taxon>Mycenaceae</taxon>
        <taxon>Roridomyces</taxon>
    </lineage>
</organism>
<dbReference type="EMBL" id="JARKIF010000005">
    <property type="protein sequence ID" value="KAJ7639509.1"/>
    <property type="molecule type" value="Genomic_DNA"/>
</dbReference>
<protein>
    <submittedName>
        <fullName evidence="2">Uncharacterized protein</fullName>
    </submittedName>
</protein>
<evidence type="ECO:0000313" key="2">
    <source>
        <dbReference type="EMBL" id="KAJ7639509.1"/>
    </source>
</evidence>
<comment type="caution">
    <text evidence="2">The sequence shown here is derived from an EMBL/GenBank/DDBJ whole genome shotgun (WGS) entry which is preliminary data.</text>
</comment>
<gene>
    <name evidence="2" type="ORF">FB45DRAFT_1055604</name>
</gene>
<reference evidence="2" key="1">
    <citation type="submission" date="2023-03" db="EMBL/GenBank/DDBJ databases">
        <title>Massive genome expansion in bonnet fungi (Mycena s.s.) driven by repeated elements and novel gene families across ecological guilds.</title>
        <authorList>
            <consortium name="Lawrence Berkeley National Laboratory"/>
            <person name="Harder C.B."/>
            <person name="Miyauchi S."/>
            <person name="Viragh M."/>
            <person name="Kuo A."/>
            <person name="Thoen E."/>
            <person name="Andreopoulos B."/>
            <person name="Lu D."/>
            <person name="Skrede I."/>
            <person name="Drula E."/>
            <person name="Henrissat B."/>
            <person name="Morin E."/>
            <person name="Kohler A."/>
            <person name="Barry K."/>
            <person name="LaButti K."/>
            <person name="Morin E."/>
            <person name="Salamov A."/>
            <person name="Lipzen A."/>
            <person name="Mereny Z."/>
            <person name="Hegedus B."/>
            <person name="Baldrian P."/>
            <person name="Stursova M."/>
            <person name="Weitz H."/>
            <person name="Taylor A."/>
            <person name="Grigoriev I.V."/>
            <person name="Nagy L.G."/>
            <person name="Martin F."/>
            <person name="Kauserud H."/>
        </authorList>
    </citation>
    <scope>NUCLEOTIDE SEQUENCE</scope>
    <source>
        <strain evidence="2">9284</strain>
    </source>
</reference>
<dbReference type="Proteomes" id="UP001221142">
    <property type="component" value="Unassembled WGS sequence"/>
</dbReference>
<dbReference type="AlphaFoldDB" id="A0AAD7FRY6"/>